<keyword evidence="2" id="KW-1185">Reference proteome</keyword>
<name>A0AAQ3TVH7_PASNO</name>
<organism evidence="1 2">
    <name type="scientific">Paspalum notatum var. saurae</name>
    <dbReference type="NCBI Taxonomy" id="547442"/>
    <lineage>
        <taxon>Eukaryota</taxon>
        <taxon>Viridiplantae</taxon>
        <taxon>Streptophyta</taxon>
        <taxon>Embryophyta</taxon>
        <taxon>Tracheophyta</taxon>
        <taxon>Spermatophyta</taxon>
        <taxon>Magnoliopsida</taxon>
        <taxon>Liliopsida</taxon>
        <taxon>Poales</taxon>
        <taxon>Poaceae</taxon>
        <taxon>PACMAD clade</taxon>
        <taxon>Panicoideae</taxon>
        <taxon>Andropogonodae</taxon>
        <taxon>Paspaleae</taxon>
        <taxon>Paspalinae</taxon>
        <taxon>Paspalum</taxon>
    </lineage>
</organism>
<proteinExistence type="predicted"/>
<protein>
    <submittedName>
        <fullName evidence="1">Uncharacterized protein</fullName>
    </submittedName>
</protein>
<dbReference type="PANTHER" id="PTHR35317:SF23">
    <property type="entry name" value="OS04G0629600 PROTEIN"/>
    <property type="match status" value="1"/>
</dbReference>
<reference evidence="1 2" key="1">
    <citation type="submission" date="2024-02" db="EMBL/GenBank/DDBJ databases">
        <title>High-quality chromosome-scale genome assembly of Pensacola bahiagrass (Paspalum notatum Flugge var. saurae).</title>
        <authorList>
            <person name="Vega J.M."/>
            <person name="Podio M."/>
            <person name="Orjuela J."/>
            <person name="Siena L.A."/>
            <person name="Pessino S.C."/>
            <person name="Combes M.C."/>
            <person name="Mariac C."/>
            <person name="Albertini E."/>
            <person name="Pupilli F."/>
            <person name="Ortiz J.P.A."/>
            <person name="Leblanc O."/>
        </authorList>
    </citation>
    <scope>NUCLEOTIDE SEQUENCE [LARGE SCALE GENOMIC DNA]</scope>
    <source>
        <strain evidence="1">R1</strain>
        <tissue evidence="1">Leaf</tissue>
    </source>
</reference>
<accession>A0AAQ3TVH7</accession>
<gene>
    <name evidence="1" type="ORF">U9M48_027774</name>
</gene>
<dbReference type="EMBL" id="CP144750">
    <property type="protein sequence ID" value="WVZ80283.1"/>
    <property type="molecule type" value="Genomic_DNA"/>
</dbReference>
<dbReference type="Proteomes" id="UP001341281">
    <property type="component" value="Chromosome 06"/>
</dbReference>
<evidence type="ECO:0000313" key="2">
    <source>
        <dbReference type="Proteomes" id="UP001341281"/>
    </source>
</evidence>
<dbReference type="PANTHER" id="PTHR35317">
    <property type="entry name" value="OS04G0629600 PROTEIN"/>
    <property type="match status" value="1"/>
</dbReference>
<evidence type="ECO:0000313" key="1">
    <source>
        <dbReference type="EMBL" id="WVZ80283.1"/>
    </source>
</evidence>
<dbReference type="AlphaFoldDB" id="A0AAQ3TVH7"/>
<sequence>MDPLPTPATKTHSSGEADYDHKVIKYDLEKAKWEKSNKKCLLIPKRSVVDAVKGSILECETAREYLGKLAAQFVGSSKAYASTLTKQFANMRYDRSGMRAYIQKMTSMVAKLNKYFEAPLPVEYVVHTIMQSLPKEYETLHMNYNNTVKDKWTLEQLMDQCVQEEERRDLSPAGLIQSTLQI</sequence>
<dbReference type="Pfam" id="PF14223">
    <property type="entry name" value="Retrotran_gag_2"/>
    <property type="match status" value="1"/>
</dbReference>